<evidence type="ECO:0000256" key="2">
    <source>
        <dbReference type="ARBA" id="ARBA00007441"/>
    </source>
</evidence>
<dbReference type="GO" id="GO:0030170">
    <property type="term" value="F:pyridoxal phosphate binding"/>
    <property type="evidence" value="ECO:0007669"/>
    <property type="project" value="InterPro"/>
</dbReference>
<evidence type="ECO:0000313" key="8">
    <source>
        <dbReference type="EMBL" id="HCS93424.1"/>
    </source>
</evidence>
<dbReference type="FunFam" id="3.40.640.10:FF:000033">
    <property type="entry name" value="Aspartate aminotransferase"/>
    <property type="match status" value="1"/>
</dbReference>
<dbReference type="Gene3D" id="3.90.1150.10">
    <property type="entry name" value="Aspartate Aminotransferase, domain 1"/>
    <property type="match status" value="1"/>
</dbReference>
<dbReference type="InterPro" id="IPR015422">
    <property type="entry name" value="PyrdxlP-dep_Trfase_small"/>
</dbReference>
<dbReference type="PANTHER" id="PTHR46383:SF3">
    <property type="entry name" value="ASPARTATE AMINOTRANSFERASE-RELATED"/>
    <property type="match status" value="1"/>
</dbReference>
<feature type="domain" description="Aminotransferase class I/classII large" evidence="7">
    <location>
        <begin position="29"/>
        <end position="378"/>
    </location>
</feature>
<dbReference type="InterPro" id="IPR004838">
    <property type="entry name" value="NHTrfase_class1_PyrdxlP-BS"/>
</dbReference>
<dbReference type="AlphaFoldDB" id="A0A3D4S3L7"/>
<dbReference type="InterPro" id="IPR015424">
    <property type="entry name" value="PyrdxlP-dep_Trfase"/>
</dbReference>
<evidence type="ECO:0000256" key="3">
    <source>
        <dbReference type="ARBA" id="ARBA00022576"/>
    </source>
</evidence>
<comment type="caution">
    <text evidence="8">The sequence shown here is derived from an EMBL/GenBank/DDBJ whole genome shotgun (WGS) entry which is preliminary data.</text>
</comment>
<dbReference type="CDD" id="cd00609">
    <property type="entry name" value="AAT_like"/>
    <property type="match status" value="1"/>
</dbReference>
<dbReference type="InterPro" id="IPR004839">
    <property type="entry name" value="Aminotransferase_I/II_large"/>
</dbReference>
<comment type="cofactor">
    <cofactor evidence="1 6">
        <name>pyridoxal 5'-phosphate</name>
        <dbReference type="ChEBI" id="CHEBI:597326"/>
    </cofactor>
</comment>
<proteinExistence type="inferred from homology"/>
<gene>
    <name evidence="8" type="ORF">DIW15_01785</name>
</gene>
<name>A0A3D4S3L7_9ENTE</name>
<dbReference type="InterPro" id="IPR015421">
    <property type="entry name" value="PyrdxlP-dep_Trfase_major"/>
</dbReference>
<dbReference type="STRING" id="1121105.GCA_000421665_00014"/>
<evidence type="ECO:0000256" key="4">
    <source>
        <dbReference type="ARBA" id="ARBA00022679"/>
    </source>
</evidence>
<dbReference type="PANTHER" id="PTHR46383">
    <property type="entry name" value="ASPARTATE AMINOTRANSFERASE"/>
    <property type="match status" value="1"/>
</dbReference>
<evidence type="ECO:0000256" key="6">
    <source>
        <dbReference type="RuleBase" id="RU000481"/>
    </source>
</evidence>
<sequence length="391" mass="44109">MKNRLSRKAVSLKQSGIRRFFEVASTIEGVISLGVGEPDFETPWRIRDEGIYSLQQGQTFYTANAGMIELRQALVDFVDRHYQLKYDPETEVVVTVGGSEAIDLAMRAIVNPGDEILYTEPNYVSYLPCIELSDGIPVPISLSEENGFKLTAEELLAKITPKTKALVLSYPNNPTGAIMTQEEFDKIAEVVIEKDILVITDEMYSELNYETQQSVSIASFKGMKERTIYINGFSKTFSMTGWRLGYAMAPIDIMEQMVKIHQFTVTSASTTSQLAGIEALKNCDSLVAEMRDSYNMRRRYLVNEFKKMGIQLFEPLGAFYIFPNISEFGLTSEEFANELLNREKVAVIPGTAFGDSGEGYIRISYAYSIADLQRAMVRFKHFVTELRAEQK</sequence>
<accession>A0A3D4S3L7</accession>
<evidence type="ECO:0000256" key="5">
    <source>
        <dbReference type="ARBA" id="ARBA00022898"/>
    </source>
</evidence>
<dbReference type="GO" id="GO:0008483">
    <property type="term" value="F:transaminase activity"/>
    <property type="evidence" value="ECO:0007669"/>
    <property type="project" value="UniProtKB-KW"/>
</dbReference>
<comment type="similarity">
    <text evidence="2 6">Belongs to the class-I pyridoxal-phosphate-dependent aminotransferase family.</text>
</comment>
<keyword evidence="4 6" id="KW-0808">Transferase</keyword>
<dbReference type="Pfam" id="PF00155">
    <property type="entry name" value="Aminotran_1_2"/>
    <property type="match status" value="1"/>
</dbReference>
<evidence type="ECO:0000259" key="7">
    <source>
        <dbReference type="Pfam" id="PF00155"/>
    </source>
</evidence>
<dbReference type="Gene3D" id="3.40.640.10">
    <property type="entry name" value="Type I PLP-dependent aspartate aminotransferase-like (Major domain)"/>
    <property type="match status" value="1"/>
</dbReference>
<dbReference type="SUPFAM" id="SSF53383">
    <property type="entry name" value="PLP-dependent transferases"/>
    <property type="match status" value="1"/>
</dbReference>
<organism evidence="8 9">
    <name type="scientific">Bavariicoccus seileri</name>
    <dbReference type="NCBI Taxonomy" id="549685"/>
    <lineage>
        <taxon>Bacteria</taxon>
        <taxon>Bacillati</taxon>
        <taxon>Bacillota</taxon>
        <taxon>Bacilli</taxon>
        <taxon>Lactobacillales</taxon>
        <taxon>Enterococcaceae</taxon>
        <taxon>Bavariicoccus</taxon>
    </lineage>
</organism>
<dbReference type="Proteomes" id="UP000262195">
    <property type="component" value="Unassembled WGS sequence"/>
</dbReference>
<dbReference type="InterPro" id="IPR050596">
    <property type="entry name" value="AspAT/PAT-like"/>
</dbReference>
<protein>
    <recommendedName>
        <fullName evidence="6">Aminotransferase</fullName>
        <ecNumber evidence="6">2.6.1.-</ecNumber>
    </recommendedName>
</protein>
<dbReference type="PROSITE" id="PS00105">
    <property type="entry name" value="AA_TRANSFER_CLASS_1"/>
    <property type="match status" value="1"/>
</dbReference>
<keyword evidence="5" id="KW-0663">Pyridoxal phosphate</keyword>
<dbReference type="EMBL" id="DQHO01000013">
    <property type="protein sequence ID" value="HCS93424.1"/>
    <property type="molecule type" value="Genomic_DNA"/>
</dbReference>
<evidence type="ECO:0000256" key="1">
    <source>
        <dbReference type="ARBA" id="ARBA00001933"/>
    </source>
</evidence>
<dbReference type="GO" id="GO:0006520">
    <property type="term" value="P:amino acid metabolic process"/>
    <property type="evidence" value="ECO:0007669"/>
    <property type="project" value="InterPro"/>
</dbReference>
<keyword evidence="3 6" id="KW-0032">Aminotransferase</keyword>
<dbReference type="EC" id="2.6.1.-" evidence="6"/>
<reference evidence="8 9" key="1">
    <citation type="journal article" date="2018" name="Nat. Biotechnol.">
        <title>A standardized bacterial taxonomy based on genome phylogeny substantially revises the tree of life.</title>
        <authorList>
            <person name="Parks D.H."/>
            <person name="Chuvochina M."/>
            <person name="Waite D.W."/>
            <person name="Rinke C."/>
            <person name="Skarshewski A."/>
            <person name="Chaumeil P.A."/>
            <person name="Hugenholtz P."/>
        </authorList>
    </citation>
    <scope>NUCLEOTIDE SEQUENCE [LARGE SCALE GENOMIC DNA]</scope>
    <source>
        <strain evidence="8">UBA11306</strain>
    </source>
</reference>
<evidence type="ECO:0000313" key="9">
    <source>
        <dbReference type="Proteomes" id="UP000262195"/>
    </source>
</evidence>